<feature type="site" description="Raises pKa of active site His" evidence="4">
    <location>
        <position position="139"/>
    </location>
</feature>
<evidence type="ECO:0000256" key="4">
    <source>
        <dbReference type="HAMAP-Rule" id="MF_01930"/>
    </source>
</evidence>
<feature type="active site" description="Proton donor" evidence="4">
    <location>
        <position position="98"/>
    </location>
</feature>
<name>A0A1W1V361_PEPAS</name>
<keyword evidence="3 4" id="KW-0658">Purine biosynthesis</keyword>
<dbReference type="EC" id="2.1.2.2" evidence="4"/>
<dbReference type="EMBL" id="FWWR01000009">
    <property type="protein sequence ID" value="SMB87738.1"/>
    <property type="molecule type" value="Genomic_DNA"/>
</dbReference>
<dbReference type="Pfam" id="PF00551">
    <property type="entry name" value="Formyl_trans_N"/>
    <property type="match status" value="1"/>
</dbReference>
<dbReference type="AlphaFoldDB" id="A0A1W1V361"/>
<dbReference type="OrthoDB" id="9806170at2"/>
<comment type="pathway">
    <text evidence="1 4">Purine metabolism; IMP biosynthesis via de novo pathway; N(2)-formyl-N(1)-(5-phospho-D-ribosyl)glycinamide from N(1)-(5-phospho-D-ribosyl)glycinamide (10-formyl THF route): step 1/1.</text>
</comment>
<comment type="similarity">
    <text evidence="4">Belongs to the GART family.</text>
</comment>
<dbReference type="STRING" id="573058.SAMN00017477_1232"/>
<feature type="domain" description="Formyl transferase N-terminal" evidence="5">
    <location>
        <begin position="6"/>
        <end position="176"/>
    </location>
</feature>
<dbReference type="Gene3D" id="3.40.50.170">
    <property type="entry name" value="Formyl transferase, N-terminal domain"/>
    <property type="match status" value="1"/>
</dbReference>
<feature type="binding site" evidence="4">
    <location>
        <position position="96"/>
    </location>
    <ligand>
        <name>(6R)-10-formyltetrahydrofolate</name>
        <dbReference type="ChEBI" id="CHEBI:195366"/>
    </ligand>
</feature>
<keyword evidence="7" id="KW-1185">Reference proteome</keyword>
<accession>A0A1W1V361</accession>
<feature type="binding site" evidence="4">
    <location>
        <begin position="15"/>
        <end position="17"/>
    </location>
    <ligand>
        <name>N(1)-(5-phospho-beta-D-ribosyl)glycinamide</name>
        <dbReference type="ChEBI" id="CHEBI:143788"/>
    </ligand>
</feature>
<dbReference type="PANTHER" id="PTHR43369:SF2">
    <property type="entry name" value="PHOSPHORIBOSYLGLYCINAMIDE FORMYLTRANSFERASE"/>
    <property type="match status" value="1"/>
</dbReference>
<comment type="catalytic activity">
    <reaction evidence="4">
        <text>N(1)-(5-phospho-beta-D-ribosyl)glycinamide + (6R)-10-formyltetrahydrofolate = N(2)-formyl-N(1)-(5-phospho-beta-D-ribosyl)glycinamide + (6S)-5,6,7,8-tetrahydrofolate + H(+)</text>
        <dbReference type="Rhea" id="RHEA:15053"/>
        <dbReference type="ChEBI" id="CHEBI:15378"/>
        <dbReference type="ChEBI" id="CHEBI:57453"/>
        <dbReference type="ChEBI" id="CHEBI:143788"/>
        <dbReference type="ChEBI" id="CHEBI:147286"/>
        <dbReference type="ChEBI" id="CHEBI:195366"/>
        <dbReference type="EC" id="2.1.2.2"/>
    </reaction>
</comment>
<organism evidence="6 7">
    <name type="scientific">Peptoniphilus asaccharolyticus DSM 20463</name>
    <dbReference type="NCBI Taxonomy" id="573058"/>
    <lineage>
        <taxon>Bacteria</taxon>
        <taxon>Bacillati</taxon>
        <taxon>Bacillota</taxon>
        <taxon>Tissierellia</taxon>
        <taxon>Tissierellales</taxon>
        <taxon>Peptoniphilaceae</taxon>
        <taxon>Peptoniphilus</taxon>
    </lineage>
</organism>
<dbReference type="InterPro" id="IPR036477">
    <property type="entry name" value="Formyl_transf_N_sf"/>
</dbReference>
<evidence type="ECO:0000313" key="6">
    <source>
        <dbReference type="EMBL" id="SMB87738.1"/>
    </source>
</evidence>
<protein>
    <recommendedName>
        <fullName evidence="4">Phosphoribosylglycinamide formyltransferase</fullName>
        <ecNumber evidence="4">2.1.2.2</ecNumber>
    </recommendedName>
    <alternativeName>
        <fullName evidence="4">5'-phosphoribosylglycinamide transformylase</fullName>
    </alternativeName>
    <alternativeName>
        <fullName evidence="4">GAR transformylase</fullName>
        <shortName evidence="4">GART</shortName>
    </alternativeName>
</protein>
<evidence type="ECO:0000256" key="2">
    <source>
        <dbReference type="ARBA" id="ARBA00022679"/>
    </source>
</evidence>
<comment type="function">
    <text evidence="4">Catalyzes the transfer of a formyl group from 10-formyltetrahydrofolate to 5-phospho-ribosyl-glycinamide (GAR), producing 5-phospho-ribosyl-N-formylglycinamide (FGAR) and tetrahydrofolate.</text>
</comment>
<dbReference type="RefSeq" id="WP_084230796.1">
    <property type="nucleotide sequence ID" value="NZ_FWWR01000009.1"/>
</dbReference>
<evidence type="ECO:0000256" key="1">
    <source>
        <dbReference type="ARBA" id="ARBA00005054"/>
    </source>
</evidence>
<proteinExistence type="inferred from homology"/>
<dbReference type="CDD" id="cd08645">
    <property type="entry name" value="FMT_core_GART"/>
    <property type="match status" value="1"/>
</dbReference>
<dbReference type="InterPro" id="IPR002376">
    <property type="entry name" value="Formyl_transf_N"/>
</dbReference>
<dbReference type="SUPFAM" id="SSF53328">
    <property type="entry name" value="Formyltransferase"/>
    <property type="match status" value="1"/>
</dbReference>
<dbReference type="PANTHER" id="PTHR43369">
    <property type="entry name" value="PHOSPHORIBOSYLGLYCINAMIDE FORMYLTRANSFERASE"/>
    <property type="match status" value="1"/>
</dbReference>
<evidence type="ECO:0000256" key="3">
    <source>
        <dbReference type="ARBA" id="ARBA00022755"/>
    </source>
</evidence>
<evidence type="ECO:0000259" key="5">
    <source>
        <dbReference type="Pfam" id="PF00551"/>
    </source>
</evidence>
<dbReference type="InterPro" id="IPR004607">
    <property type="entry name" value="GART"/>
</dbReference>
<evidence type="ECO:0000313" key="7">
    <source>
        <dbReference type="Proteomes" id="UP000192368"/>
    </source>
</evidence>
<dbReference type="HAMAP" id="MF_01930">
    <property type="entry name" value="PurN"/>
    <property type="match status" value="1"/>
</dbReference>
<dbReference type="GO" id="GO:0004644">
    <property type="term" value="F:phosphoribosylglycinamide formyltransferase activity"/>
    <property type="evidence" value="ECO:0007669"/>
    <property type="project" value="UniProtKB-UniRule"/>
</dbReference>
<dbReference type="GO" id="GO:0006189">
    <property type="term" value="P:'de novo' IMP biosynthetic process"/>
    <property type="evidence" value="ECO:0007669"/>
    <property type="project" value="UniProtKB-UniRule"/>
</dbReference>
<dbReference type="Proteomes" id="UP000192368">
    <property type="component" value="Unassembled WGS sequence"/>
</dbReference>
<sequence length="184" mass="20430">MKSNSKLAVFISGRGSNYLAVKNAIEEGKIDAEISIVISNCNAEGLEFADRKLVSNDFDEILNTLKREEVDYILLLGYLKILPKKVIEAYPNRIINIHPSLIPSFCGKGMHGEKVHQAVLDRGCKVTGVTTHFVNEEADAGPIILQECVKVEDKDTAKSLAKRVLEVEHELIVKTVQKVLEESK</sequence>
<reference evidence="7" key="1">
    <citation type="submission" date="2017-04" db="EMBL/GenBank/DDBJ databases">
        <authorList>
            <person name="Varghese N."/>
            <person name="Submissions S."/>
        </authorList>
    </citation>
    <scope>NUCLEOTIDE SEQUENCE [LARGE SCALE GENOMIC DNA]</scope>
    <source>
        <strain evidence="7">DSM 20463</strain>
    </source>
</reference>
<gene>
    <name evidence="4" type="primary">purN</name>
    <name evidence="6" type="ORF">SAMN00017477_1232</name>
</gene>
<comment type="caution">
    <text evidence="4">Lacks conserved residue(s) required for the propagation of feature annotation.</text>
</comment>
<keyword evidence="2 4" id="KW-0808">Transferase</keyword>
<dbReference type="GO" id="GO:0005737">
    <property type="term" value="C:cytoplasm"/>
    <property type="evidence" value="ECO:0007669"/>
    <property type="project" value="TreeGrafter"/>
</dbReference>
<feature type="binding site" evidence="4">
    <location>
        <begin position="79"/>
        <end position="82"/>
    </location>
    <ligand>
        <name>(6R)-10-formyltetrahydrofolate</name>
        <dbReference type="ChEBI" id="CHEBI:195366"/>
    </ligand>
</feature>
<dbReference type="UniPathway" id="UPA00074">
    <property type="reaction ID" value="UER00126"/>
</dbReference>